<feature type="domain" description="Primosomal protein N' 3' DNA-binding" evidence="1">
    <location>
        <begin position="4"/>
        <end position="77"/>
    </location>
</feature>
<dbReference type="AlphaFoldDB" id="A0A7S7JLQ1"/>
<dbReference type="EMBL" id="CP060385">
    <property type="protein sequence ID" value="QOX89390.1"/>
    <property type="molecule type" value="Genomic_DNA"/>
</dbReference>
<dbReference type="InterPro" id="IPR042115">
    <property type="entry name" value="PriA_3primeBD_sf"/>
</dbReference>
<evidence type="ECO:0000313" key="2">
    <source>
        <dbReference type="EMBL" id="QOX89390.1"/>
    </source>
</evidence>
<organism evidence="2">
    <name type="scientific">Candidatus Phytoplasma australasiaticum subsp. australasiaticum</name>
    <dbReference type="NCBI Taxonomy" id="2832407"/>
    <lineage>
        <taxon>Bacteria</taxon>
        <taxon>Bacillati</taxon>
        <taxon>Mycoplasmatota</taxon>
        <taxon>Mollicutes</taxon>
        <taxon>Acholeplasmatales</taxon>
        <taxon>Acholeplasmataceae</taxon>
        <taxon>Candidatus Phytoplasma</taxon>
        <taxon>16SrII (Peanut WB group)</taxon>
        <taxon>Candidatus Phytoplasma australasiaticum</taxon>
    </lineage>
</organism>
<sequence length="79" mass="9135">MIAEILIDLSLNSYFSSFDYIIPKNMLNLVQVGTRVIIPFKDTVRLGYVLAIKESSIFANKEIIEVLDLVPFLNQEFFY</sequence>
<dbReference type="GO" id="GO:0003677">
    <property type="term" value="F:DNA binding"/>
    <property type="evidence" value="ECO:0007669"/>
    <property type="project" value="InterPro"/>
</dbReference>
<protein>
    <recommendedName>
        <fullName evidence="1">Primosomal protein N' 3' DNA-binding domain-containing protein</fullName>
    </recommendedName>
</protein>
<evidence type="ECO:0000259" key="1">
    <source>
        <dbReference type="Pfam" id="PF17764"/>
    </source>
</evidence>
<accession>A0A7S7JLQ1</accession>
<gene>
    <name evidence="2" type="ORF">H7685_00205</name>
</gene>
<dbReference type="Pfam" id="PF17764">
    <property type="entry name" value="PriA_3primeBD"/>
    <property type="match status" value="1"/>
</dbReference>
<dbReference type="InterPro" id="IPR041222">
    <property type="entry name" value="PriA_3primeBD"/>
</dbReference>
<proteinExistence type="predicted"/>
<name>A0A7S7JLQ1_9MOLU</name>
<reference evidence="2" key="1">
    <citation type="submission" date="2020-08" db="EMBL/GenBank/DDBJ databases">
        <title>Phytoplasma sp. strain PR08 associated with Phyllody Disease of Parthenium hysterophorus.</title>
        <authorList>
            <person name="Kirdat K."/>
            <person name="Tiwarekar B."/>
            <person name="Yadav A."/>
        </authorList>
    </citation>
    <scope>NUCLEOTIDE SEQUENCE [LARGE SCALE GENOMIC DNA]</scope>
    <source>
        <strain evidence="2">PR08</strain>
    </source>
</reference>
<dbReference type="Gene3D" id="3.40.1440.60">
    <property type="entry name" value="PriA, 3(prime) DNA-binding domain"/>
    <property type="match status" value="1"/>
</dbReference>